<organism evidence="1 2">
    <name type="scientific">Sclerotinia nivalis</name>
    <dbReference type="NCBI Taxonomy" id="352851"/>
    <lineage>
        <taxon>Eukaryota</taxon>
        <taxon>Fungi</taxon>
        <taxon>Dikarya</taxon>
        <taxon>Ascomycota</taxon>
        <taxon>Pezizomycotina</taxon>
        <taxon>Leotiomycetes</taxon>
        <taxon>Helotiales</taxon>
        <taxon>Sclerotiniaceae</taxon>
        <taxon>Sclerotinia</taxon>
    </lineage>
</organism>
<comment type="caution">
    <text evidence="1">The sequence shown here is derived from an EMBL/GenBank/DDBJ whole genome shotgun (WGS) entry which is preliminary data.</text>
</comment>
<accession>A0A9X0AII2</accession>
<dbReference type="Gene3D" id="1.10.510.10">
    <property type="entry name" value="Transferase(Phosphotransferase) domain 1"/>
    <property type="match status" value="1"/>
</dbReference>
<dbReference type="InterPro" id="IPR011009">
    <property type="entry name" value="Kinase-like_dom_sf"/>
</dbReference>
<dbReference type="Pfam" id="PF06293">
    <property type="entry name" value="Kdo"/>
    <property type="match status" value="1"/>
</dbReference>
<evidence type="ECO:0008006" key="3">
    <source>
        <dbReference type="Google" id="ProtNLM"/>
    </source>
</evidence>
<dbReference type="OrthoDB" id="3450874at2759"/>
<dbReference type="Proteomes" id="UP001152300">
    <property type="component" value="Unassembled WGS sequence"/>
</dbReference>
<dbReference type="SUPFAM" id="SSF56112">
    <property type="entry name" value="Protein kinase-like (PK-like)"/>
    <property type="match status" value="1"/>
</dbReference>
<gene>
    <name evidence="1" type="ORF">OCU04_008660</name>
</gene>
<evidence type="ECO:0000313" key="2">
    <source>
        <dbReference type="Proteomes" id="UP001152300"/>
    </source>
</evidence>
<dbReference type="AlphaFoldDB" id="A0A9X0AII2"/>
<proteinExistence type="predicted"/>
<evidence type="ECO:0000313" key="1">
    <source>
        <dbReference type="EMBL" id="KAJ8063442.1"/>
    </source>
</evidence>
<dbReference type="EMBL" id="JAPEIS010000009">
    <property type="protein sequence ID" value="KAJ8063442.1"/>
    <property type="molecule type" value="Genomic_DNA"/>
</dbReference>
<name>A0A9X0AII2_9HELO</name>
<sequence>MTQRFFFTEFQWSTIEAHHDDDDEIIKFQVRCFGAEFEIQYRPQNLSLSPCLLKQHHSSLAIMRANEVRDNRDREKALEEIHRLKKLFEELMVKLAPNPLPSTDYLSDYLYAPLLILEAKAEAQDSTIIHPHFKGEFPRQIRLPAGQGMSTRDDSLLKSMKCSSSRQVRLISTSSDPEQHPCLRGPTKVIAENGTICYYKDLPPWLTPLGRLRRGRPWIHIEIPAAIAAKKLRPDIRICQLHSVIVDDDCEVLQHWFVATKKEIVAKWENDGFDIRTPEQYADLSHSKKRLVGMLLHYIENKGTLEEIAPWSDCLDKSRRRWAAELEGLVGELHAAGLVWGDVKPSNVLVDRDDRLWLIDLEGSYTPGWVDEANRDSQEGDLQGVKRIKEWLAKWSEKPC</sequence>
<protein>
    <recommendedName>
        <fullName evidence="3">Protein kinase domain-containing protein</fullName>
    </recommendedName>
</protein>
<keyword evidence="2" id="KW-1185">Reference proteome</keyword>
<reference evidence="1" key="1">
    <citation type="submission" date="2022-11" db="EMBL/GenBank/DDBJ databases">
        <title>Genome Resource of Sclerotinia nivalis Strain SnTB1, a Plant Pathogen Isolated from American Ginseng.</title>
        <authorList>
            <person name="Fan S."/>
        </authorList>
    </citation>
    <scope>NUCLEOTIDE SEQUENCE</scope>
    <source>
        <strain evidence="1">SnTB1</strain>
    </source>
</reference>